<evidence type="ECO:0000256" key="1">
    <source>
        <dbReference type="SAM" id="Phobius"/>
    </source>
</evidence>
<accession>A0A0A7EGU0</accession>
<keyword evidence="1" id="KW-0472">Membrane</keyword>
<dbReference type="EMBL" id="CP009888">
    <property type="protein sequence ID" value="AIY65895.1"/>
    <property type="molecule type" value="Genomic_DNA"/>
</dbReference>
<dbReference type="KEGG" id="pseo:OM33_12735"/>
<gene>
    <name evidence="2" type="ORF">OM33_12735</name>
</gene>
<evidence type="ECO:0000313" key="2">
    <source>
        <dbReference type="EMBL" id="AIY65895.1"/>
    </source>
</evidence>
<feature type="transmembrane region" description="Helical" evidence="1">
    <location>
        <begin position="64"/>
        <end position="81"/>
    </location>
</feature>
<dbReference type="HOGENOM" id="CLU_2156232_0_0_6"/>
<dbReference type="AlphaFoldDB" id="A0A0A7EGU0"/>
<dbReference type="Proteomes" id="UP000030341">
    <property type="component" value="Chromosome 1"/>
</dbReference>
<dbReference type="OrthoDB" id="6316103at2"/>
<keyword evidence="1" id="KW-0812">Transmembrane</keyword>
<protein>
    <submittedName>
        <fullName evidence="2">Uncharacterized protein</fullName>
    </submittedName>
</protein>
<dbReference type="STRING" id="1348114.OM33_12735"/>
<keyword evidence="1" id="KW-1133">Transmembrane helix</keyword>
<feature type="transmembrane region" description="Helical" evidence="1">
    <location>
        <begin position="87"/>
        <end position="105"/>
    </location>
</feature>
<dbReference type="RefSeq" id="WP_038642223.1">
    <property type="nucleotide sequence ID" value="NZ_CP009888.1"/>
</dbReference>
<reference evidence="2 3" key="1">
    <citation type="submission" date="2014-11" db="EMBL/GenBank/DDBJ databases">
        <title>Complete Genome Sequence of Pseudoalteromonas sp. Strain OCN003 Isolated from Kaneohe Bay, Oahu, Hawaii.</title>
        <authorList>
            <person name="Beurmann S."/>
            <person name="Videau P."/>
            <person name="Ushijima B."/>
            <person name="Smith A.M."/>
            <person name="Aeby G.S."/>
            <person name="Callahan S.M."/>
            <person name="Belcaid M."/>
        </authorList>
    </citation>
    <scope>NUCLEOTIDE SEQUENCE [LARGE SCALE GENOMIC DNA]</scope>
    <source>
        <strain evidence="2 3">OCN003</strain>
    </source>
</reference>
<keyword evidence="3" id="KW-1185">Reference proteome</keyword>
<organism evidence="2 3">
    <name type="scientific">Pseudoalteromonas piratica</name>
    <dbReference type="NCBI Taxonomy" id="1348114"/>
    <lineage>
        <taxon>Bacteria</taxon>
        <taxon>Pseudomonadati</taxon>
        <taxon>Pseudomonadota</taxon>
        <taxon>Gammaproteobacteria</taxon>
        <taxon>Alteromonadales</taxon>
        <taxon>Pseudoalteromonadaceae</taxon>
        <taxon>Pseudoalteromonas</taxon>
    </lineage>
</organism>
<feature type="transmembrane region" description="Helical" evidence="1">
    <location>
        <begin position="7"/>
        <end position="32"/>
    </location>
</feature>
<evidence type="ECO:0000313" key="3">
    <source>
        <dbReference type="Proteomes" id="UP000030341"/>
    </source>
</evidence>
<feature type="transmembrane region" description="Helical" evidence="1">
    <location>
        <begin position="38"/>
        <end position="57"/>
    </location>
</feature>
<proteinExistence type="predicted"/>
<name>A0A0A7EGU0_9GAMM</name>
<dbReference type="eggNOG" id="ENOG5032C8U">
    <property type="taxonomic scope" value="Bacteria"/>
</dbReference>
<sequence length="111" mass="11730">MKTSQAVGFSLIGQAHLGLLVFAVILVVSLVLSTNLVVVTYGGAFGVITALLLLAYWLGKGGKFFILAVVCPLVCIVLTPLTSFYDIANLLGAFFVGVCFLLTVYKLKKGS</sequence>